<protein>
    <submittedName>
        <fullName evidence="1">Uncharacterized protein</fullName>
    </submittedName>
</protein>
<dbReference type="OrthoDB" id="530515at2"/>
<proteinExistence type="predicted"/>
<dbReference type="AlphaFoldDB" id="M0QIA5"/>
<dbReference type="eggNOG" id="ENOG503404H">
    <property type="taxonomic scope" value="Bacteria"/>
</dbReference>
<dbReference type="RefSeq" id="WP_007620282.1">
    <property type="nucleotide sequence ID" value="NZ_BANX01000014.1"/>
</dbReference>
<keyword evidence="2" id="KW-1185">Reference proteome</keyword>
<organism evidence="1 2">
    <name type="scientific">Gordonia soli NBRC 108243</name>
    <dbReference type="NCBI Taxonomy" id="1223545"/>
    <lineage>
        <taxon>Bacteria</taxon>
        <taxon>Bacillati</taxon>
        <taxon>Actinomycetota</taxon>
        <taxon>Actinomycetes</taxon>
        <taxon>Mycobacteriales</taxon>
        <taxon>Gordoniaceae</taxon>
        <taxon>Gordonia</taxon>
    </lineage>
</organism>
<comment type="caution">
    <text evidence="1">The sequence shown here is derived from an EMBL/GenBank/DDBJ whole genome shotgun (WGS) entry which is preliminary data.</text>
</comment>
<reference evidence="1 2" key="1">
    <citation type="submission" date="2013-01" db="EMBL/GenBank/DDBJ databases">
        <title>Whole genome shotgun sequence of Gordonia soli NBRC 108243.</title>
        <authorList>
            <person name="Isaki-Nakamura S."/>
            <person name="Hosoyama A."/>
            <person name="Tsuchikane K."/>
            <person name="Ando Y."/>
            <person name="Baba S."/>
            <person name="Ohji S."/>
            <person name="Hamada M."/>
            <person name="Tamura T."/>
            <person name="Yamazoe A."/>
            <person name="Yamazaki S."/>
            <person name="Fujita N."/>
        </authorList>
    </citation>
    <scope>NUCLEOTIDE SEQUENCE [LARGE SCALE GENOMIC DNA]</scope>
    <source>
        <strain evidence="1 2">NBRC 108243</strain>
    </source>
</reference>
<gene>
    <name evidence="1" type="ORF">GS4_14_01090</name>
</gene>
<accession>M0QIA5</accession>
<sequence length="123" mass="13510">MASIDTANGRVRVELRWWEKFFAGGREQFILSRSDLDGVERVVHPTRYSVAPGGRAGLVVTGVVKIGRWGLGTSKSRYLSVQRRIPAVRLTLNDEAAKKIGYDELIISTPRAQQVVDALTSGG</sequence>
<dbReference type="Proteomes" id="UP000011666">
    <property type="component" value="Unassembled WGS sequence"/>
</dbReference>
<evidence type="ECO:0000313" key="1">
    <source>
        <dbReference type="EMBL" id="GAC68278.1"/>
    </source>
</evidence>
<name>M0QIA5_9ACTN</name>
<evidence type="ECO:0000313" key="2">
    <source>
        <dbReference type="Proteomes" id="UP000011666"/>
    </source>
</evidence>
<dbReference type="STRING" id="1223545.GS4_14_01090"/>
<dbReference type="EMBL" id="BANX01000014">
    <property type="protein sequence ID" value="GAC68278.1"/>
    <property type="molecule type" value="Genomic_DNA"/>
</dbReference>